<feature type="compositionally biased region" description="Basic and acidic residues" evidence="1">
    <location>
        <begin position="99"/>
        <end position="115"/>
    </location>
</feature>
<comment type="caution">
    <text evidence="2">The sequence shown here is derived from an EMBL/GenBank/DDBJ whole genome shotgun (WGS) entry which is preliminary data.</text>
</comment>
<reference evidence="2" key="1">
    <citation type="submission" date="2016-04" db="EMBL/GenBank/DDBJ databases">
        <authorList>
            <person name="Nguyen H.D."/>
            <person name="Samba Siva P."/>
            <person name="Cullis J."/>
            <person name="Levesque C.A."/>
            <person name="Hambleton S."/>
        </authorList>
    </citation>
    <scope>NUCLEOTIDE SEQUENCE</scope>
    <source>
        <strain evidence="2">DAOMC 236422</strain>
    </source>
</reference>
<dbReference type="Proteomes" id="UP000078113">
    <property type="component" value="Unassembled WGS sequence"/>
</dbReference>
<sequence length="242" mass="26916">MAPLVGSRLDINTGAVKNSSADGDSAVLEARNQTGKRAGRKEKEDTEENIWSGEGSSGDDEDEEEEDSEEEGESEVEIDDDGAVQDEKNEAAKVGGEYGEGKGTEASPEKESERKKEKKQKGKGKGKGKEKAMKPEKVVEDCKPTDHHGAKREGVTVREDEGSRSRKRMKPLDAVQELMTVRFKADEEKRKDRLDRTTVKAGSDQELEKLKHQTELQKQNTAQLEIDRLKLQLQLAQLQPQL</sequence>
<feature type="region of interest" description="Disordered" evidence="1">
    <location>
        <begin position="1"/>
        <end position="172"/>
    </location>
</feature>
<evidence type="ECO:0000256" key="1">
    <source>
        <dbReference type="SAM" id="MobiDB-lite"/>
    </source>
</evidence>
<feature type="compositionally biased region" description="Basic and acidic residues" evidence="1">
    <location>
        <begin position="127"/>
        <end position="164"/>
    </location>
</feature>
<dbReference type="AlphaFoldDB" id="A0A8X7N5M7"/>
<accession>A0A8X7N5M7</accession>
<feature type="region of interest" description="Disordered" evidence="1">
    <location>
        <begin position="186"/>
        <end position="213"/>
    </location>
</feature>
<keyword evidence="3" id="KW-1185">Reference proteome</keyword>
<dbReference type="EMBL" id="LWDG02000395">
    <property type="protein sequence ID" value="KAE8266020.1"/>
    <property type="molecule type" value="Genomic_DNA"/>
</dbReference>
<organism evidence="2 3">
    <name type="scientific">Tilletia walkeri</name>
    <dbReference type="NCBI Taxonomy" id="117179"/>
    <lineage>
        <taxon>Eukaryota</taxon>
        <taxon>Fungi</taxon>
        <taxon>Dikarya</taxon>
        <taxon>Basidiomycota</taxon>
        <taxon>Ustilaginomycotina</taxon>
        <taxon>Exobasidiomycetes</taxon>
        <taxon>Tilletiales</taxon>
        <taxon>Tilletiaceae</taxon>
        <taxon>Tilletia</taxon>
    </lineage>
</organism>
<feature type="compositionally biased region" description="Acidic residues" evidence="1">
    <location>
        <begin position="57"/>
        <end position="84"/>
    </location>
</feature>
<reference evidence="2" key="2">
    <citation type="journal article" date="2019" name="IMA Fungus">
        <title>Genome sequencing and comparison of five Tilletia species to identify candidate genes for the detection of regulated species infecting wheat.</title>
        <authorList>
            <person name="Nguyen H.D.T."/>
            <person name="Sultana T."/>
            <person name="Kesanakurti P."/>
            <person name="Hambleton S."/>
        </authorList>
    </citation>
    <scope>NUCLEOTIDE SEQUENCE</scope>
    <source>
        <strain evidence="2">DAOMC 236422</strain>
    </source>
</reference>
<evidence type="ECO:0000313" key="2">
    <source>
        <dbReference type="EMBL" id="KAE8266020.1"/>
    </source>
</evidence>
<proteinExistence type="predicted"/>
<protein>
    <submittedName>
        <fullName evidence="2">Uncharacterized protein</fullName>
    </submittedName>
</protein>
<gene>
    <name evidence="2" type="ORF">A4X09_0g6325</name>
</gene>
<feature type="compositionally biased region" description="Basic residues" evidence="1">
    <location>
        <begin position="116"/>
        <end position="126"/>
    </location>
</feature>
<name>A0A8X7N5M7_9BASI</name>
<evidence type="ECO:0000313" key="3">
    <source>
        <dbReference type="Proteomes" id="UP000078113"/>
    </source>
</evidence>
<feature type="compositionally biased region" description="Basic and acidic residues" evidence="1">
    <location>
        <begin position="186"/>
        <end position="198"/>
    </location>
</feature>